<accession>A0A2T0ULP6</accession>
<evidence type="ECO:0000256" key="3">
    <source>
        <dbReference type="PIRNR" id="PIRNR033490"/>
    </source>
</evidence>
<dbReference type="RefSeq" id="WP_181245758.1">
    <property type="nucleotide sequence ID" value="NZ_PVTJ01000004.1"/>
</dbReference>
<gene>
    <name evidence="4" type="ORF">B0I28_1046</name>
</gene>
<comment type="function">
    <text evidence="3">Toxic component of a type II toxin-antitoxin (TA) system.</text>
</comment>
<dbReference type="Gene3D" id="2.30.30.110">
    <property type="match status" value="1"/>
</dbReference>
<dbReference type="GO" id="GO:0003677">
    <property type="term" value="F:DNA binding"/>
    <property type="evidence" value="ECO:0007669"/>
    <property type="project" value="InterPro"/>
</dbReference>
<name>A0A2T0ULP6_9ACTN</name>
<dbReference type="PANTHER" id="PTHR33988">
    <property type="entry name" value="ENDORIBONUCLEASE MAZF-RELATED"/>
    <property type="match status" value="1"/>
</dbReference>
<dbReference type="GO" id="GO:0006402">
    <property type="term" value="P:mRNA catabolic process"/>
    <property type="evidence" value="ECO:0007669"/>
    <property type="project" value="TreeGrafter"/>
</dbReference>
<evidence type="ECO:0000313" key="5">
    <source>
        <dbReference type="Proteomes" id="UP000238176"/>
    </source>
</evidence>
<sequence>MNRGDIYFCDFGDPIGREQGFRRPALIVSHDEMSRVGIPVVVPISRTRKGYPTHVELEGALSVTSYVQCEQIRALSAERMIRRIGVADGMAMLQVELILKRLLGLH</sequence>
<dbReference type="AlphaFoldDB" id="A0A2T0ULP6"/>
<keyword evidence="2" id="KW-1277">Toxin-antitoxin system</keyword>
<dbReference type="InterPro" id="IPR011067">
    <property type="entry name" value="Plasmid_toxin/cell-grow_inhib"/>
</dbReference>
<reference evidence="4 5" key="1">
    <citation type="submission" date="2018-03" db="EMBL/GenBank/DDBJ databases">
        <title>Genomic Encyclopedia of Type Strains, Phase III (KMG-III): the genomes of soil and plant-associated and newly described type strains.</title>
        <authorList>
            <person name="Whitman W."/>
        </authorList>
    </citation>
    <scope>NUCLEOTIDE SEQUENCE [LARGE SCALE GENOMIC DNA]</scope>
    <source>
        <strain evidence="4 5">CGMCC 4.7067</strain>
    </source>
</reference>
<dbReference type="EC" id="3.1.-.-" evidence="3"/>
<proteinExistence type="inferred from homology"/>
<dbReference type="EMBL" id="PVTJ01000004">
    <property type="protein sequence ID" value="PRY58851.1"/>
    <property type="molecule type" value="Genomic_DNA"/>
</dbReference>
<dbReference type="SUPFAM" id="SSF50118">
    <property type="entry name" value="Cell growth inhibitor/plasmid maintenance toxic component"/>
    <property type="match status" value="1"/>
</dbReference>
<comment type="caution">
    <text evidence="4">The sequence shown here is derived from an EMBL/GenBank/DDBJ whole genome shotgun (WGS) entry which is preliminary data.</text>
</comment>
<keyword evidence="5" id="KW-1185">Reference proteome</keyword>
<organism evidence="4 5">
    <name type="scientific">Glycomyces artemisiae</name>
    <dbReference type="NCBI Taxonomy" id="1076443"/>
    <lineage>
        <taxon>Bacteria</taxon>
        <taxon>Bacillati</taxon>
        <taxon>Actinomycetota</taxon>
        <taxon>Actinomycetes</taxon>
        <taxon>Glycomycetales</taxon>
        <taxon>Glycomycetaceae</taxon>
        <taxon>Glycomyces</taxon>
    </lineage>
</organism>
<keyword evidence="3" id="KW-0540">Nuclease</keyword>
<dbReference type="Proteomes" id="UP000238176">
    <property type="component" value="Unassembled WGS sequence"/>
</dbReference>
<evidence type="ECO:0000313" key="4">
    <source>
        <dbReference type="EMBL" id="PRY58851.1"/>
    </source>
</evidence>
<dbReference type="Pfam" id="PF02452">
    <property type="entry name" value="PemK_toxin"/>
    <property type="match status" value="1"/>
</dbReference>
<dbReference type="PIRSF" id="PIRSF033490">
    <property type="entry name" value="MazF"/>
    <property type="match status" value="1"/>
</dbReference>
<dbReference type="InterPro" id="IPR003477">
    <property type="entry name" value="PemK-like"/>
</dbReference>
<evidence type="ECO:0000256" key="1">
    <source>
        <dbReference type="ARBA" id="ARBA00007521"/>
    </source>
</evidence>
<dbReference type="GO" id="GO:0016075">
    <property type="term" value="P:rRNA catabolic process"/>
    <property type="evidence" value="ECO:0007669"/>
    <property type="project" value="TreeGrafter"/>
</dbReference>
<dbReference type="GO" id="GO:0004521">
    <property type="term" value="F:RNA endonuclease activity"/>
    <property type="evidence" value="ECO:0007669"/>
    <property type="project" value="TreeGrafter"/>
</dbReference>
<comment type="similarity">
    <text evidence="1 3">Belongs to the PemK/MazF family.</text>
</comment>
<keyword evidence="3" id="KW-0378">Hydrolase</keyword>
<protein>
    <recommendedName>
        <fullName evidence="3">mRNA interferase</fullName>
        <ecNumber evidence="3">3.1.-.-</ecNumber>
    </recommendedName>
</protein>
<evidence type="ECO:0000256" key="2">
    <source>
        <dbReference type="ARBA" id="ARBA00022649"/>
    </source>
</evidence>
<keyword evidence="3" id="KW-0255">Endonuclease</keyword>
<dbReference type="GO" id="GO:0016787">
    <property type="term" value="F:hydrolase activity"/>
    <property type="evidence" value="ECO:0007669"/>
    <property type="project" value="UniProtKB-KW"/>
</dbReference>